<sequence>MNLYVILGFLIGYIFFCIMHTGEKRKPLIFNSVIIKIMSNMYHIHHWIIFLVLFILLIPIIMLYGYGNIFALLLGICLGSILQGLTYNDAFEIKIK</sequence>
<feature type="transmembrane region" description="Helical" evidence="1">
    <location>
        <begin position="6"/>
        <end position="23"/>
    </location>
</feature>
<dbReference type="EMBL" id="MN738991">
    <property type="protein sequence ID" value="QHT34211.1"/>
    <property type="molecule type" value="Genomic_DNA"/>
</dbReference>
<proteinExistence type="predicted"/>
<name>A0A6C0EZU3_9ZZZZ</name>
<evidence type="ECO:0000313" key="2">
    <source>
        <dbReference type="EMBL" id="QHT34211.1"/>
    </source>
</evidence>
<reference evidence="2" key="1">
    <citation type="journal article" date="2020" name="Nature">
        <title>Giant virus diversity and host interactions through global metagenomics.</title>
        <authorList>
            <person name="Schulz F."/>
            <person name="Roux S."/>
            <person name="Paez-Espino D."/>
            <person name="Jungbluth S."/>
            <person name="Walsh D.A."/>
            <person name="Denef V.J."/>
            <person name="McMahon K.D."/>
            <person name="Konstantinidis K.T."/>
            <person name="Eloe-Fadrosh E.A."/>
            <person name="Kyrpides N.C."/>
            <person name="Woyke T."/>
        </authorList>
    </citation>
    <scope>NUCLEOTIDE SEQUENCE</scope>
    <source>
        <strain evidence="2">GVMAG-M-3300009161-52</strain>
    </source>
</reference>
<protein>
    <submittedName>
        <fullName evidence="2">Uncharacterized protein</fullName>
    </submittedName>
</protein>
<evidence type="ECO:0000256" key="1">
    <source>
        <dbReference type="SAM" id="Phobius"/>
    </source>
</evidence>
<keyword evidence="1" id="KW-1133">Transmembrane helix</keyword>
<dbReference type="AlphaFoldDB" id="A0A6C0EZU3"/>
<keyword evidence="1" id="KW-0472">Membrane</keyword>
<organism evidence="2">
    <name type="scientific">viral metagenome</name>
    <dbReference type="NCBI Taxonomy" id="1070528"/>
    <lineage>
        <taxon>unclassified sequences</taxon>
        <taxon>metagenomes</taxon>
        <taxon>organismal metagenomes</taxon>
    </lineage>
</organism>
<accession>A0A6C0EZU3</accession>
<keyword evidence="1" id="KW-0812">Transmembrane</keyword>
<feature type="transmembrane region" description="Helical" evidence="1">
    <location>
        <begin position="69"/>
        <end position="87"/>
    </location>
</feature>
<feature type="transmembrane region" description="Helical" evidence="1">
    <location>
        <begin position="44"/>
        <end position="63"/>
    </location>
</feature>